<evidence type="ECO:0000313" key="3">
    <source>
        <dbReference type="Proteomes" id="UP000078290"/>
    </source>
</evidence>
<dbReference type="Pfam" id="PF01497">
    <property type="entry name" value="Peripla_BP_2"/>
    <property type="match status" value="1"/>
</dbReference>
<evidence type="ECO:0000313" key="2">
    <source>
        <dbReference type="EMBL" id="OAT72291.1"/>
    </source>
</evidence>
<dbReference type="EMBL" id="LXMA01000034">
    <property type="protein sequence ID" value="OAT72291.1"/>
    <property type="molecule type" value="Genomic_DNA"/>
</dbReference>
<protein>
    <recommendedName>
        <fullName evidence="1">Fe/B12 periplasmic-binding domain-containing protein</fullName>
    </recommendedName>
</protein>
<comment type="caution">
    <text evidence="2">The sequence shown here is derived from an EMBL/GenBank/DDBJ whole genome shotgun (WGS) entry which is preliminary data.</text>
</comment>
<organism evidence="2 3">
    <name type="scientific">Parageobacillus thermoglucosidasius</name>
    <name type="common">Geobacillus thermoglucosidasius</name>
    <dbReference type="NCBI Taxonomy" id="1426"/>
    <lineage>
        <taxon>Bacteria</taxon>
        <taxon>Bacillati</taxon>
        <taxon>Bacillota</taxon>
        <taxon>Bacilli</taxon>
        <taxon>Bacillales</taxon>
        <taxon>Anoxybacillaceae</taxon>
        <taxon>Parageobacillus</taxon>
    </lineage>
</organism>
<name>A0A1B7KQF6_PARTM</name>
<dbReference type="InterPro" id="IPR002491">
    <property type="entry name" value="ABC_transptr_periplasmic_BD"/>
</dbReference>
<dbReference type="RefSeq" id="WP_064552081.1">
    <property type="nucleotide sequence ID" value="NZ_LXMA01000034.1"/>
</dbReference>
<dbReference type="AlphaFoldDB" id="A0A1B7KQF6"/>
<gene>
    <name evidence="2" type="ORF">A7K69_09130</name>
</gene>
<dbReference type="Gene3D" id="3.40.50.1980">
    <property type="entry name" value="Nitrogenase molybdenum iron protein domain"/>
    <property type="match status" value="1"/>
</dbReference>
<dbReference type="Proteomes" id="UP000078290">
    <property type="component" value="Unassembled WGS sequence"/>
</dbReference>
<sequence length="95" mass="10011">MNVQIEAVKAKTEKMNGKALMVFTTGGKASAYGLGSCFGIIHDVLVIKPVDANIGVSPHGQSISFEYLAGKNPDYLFCGGSRCSSGRKIVAKTND</sequence>
<dbReference type="SUPFAM" id="SSF53807">
    <property type="entry name" value="Helical backbone' metal receptor"/>
    <property type="match status" value="1"/>
</dbReference>
<evidence type="ECO:0000259" key="1">
    <source>
        <dbReference type="Pfam" id="PF01497"/>
    </source>
</evidence>
<accession>A0A1B7KQF6</accession>
<feature type="domain" description="Fe/B12 periplasmic-binding" evidence="1">
    <location>
        <begin position="4"/>
        <end position="84"/>
    </location>
</feature>
<proteinExistence type="predicted"/>
<reference evidence="3" key="1">
    <citation type="submission" date="2016-05" db="EMBL/GenBank/DDBJ databases">
        <authorList>
            <person name="Wang W."/>
            <person name="Zhu L."/>
        </authorList>
    </citation>
    <scope>NUCLEOTIDE SEQUENCE [LARGE SCALE GENOMIC DNA]</scope>
    <source>
        <strain evidence="3">W-2</strain>
    </source>
</reference>